<evidence type="ECO:0000313" key="1">
    <source>
        <dbReference type="EMBL" id="GEM01075.1"/>
    </source>
</evidence>
<dbReference type="Proteomes" id="UP000321547">
    <property type="component" value="Unassembled WGS sequence"/>
</dbReference>
<dbReference type="EMBL" id="FOXC01000007">
    <property type="protein sequence ID" value="SFP16111.1"/>
    <property type="molecule type" value="Genomic_DNA"/>
</dbReference>
<sequence>MKKKRFKTLSKEIQYFNQLVTKEKKYLIDEEWEEVCDALKKIFFKIPQIDVSMDIFKRLLYQMKSLIDSSAMQNIELPPPNILTNV</sequence>
<evidence type="ECO:0000313" key="4">
    <source>
        <dbReference type="Proteomes" id="UP000321547"/>
    </source>
</evidence>
<dbReference type="OrthoDB" id="1279at2"/>
<reference evidence="1 4" key="2">
    <citation type="submission" date="2019-07" db="EMBL/GenBank/DDBJ databases">
        <title>Whole genome shotgun sequence of Halolactibacillus halophilus NBRC 100868.</title>
        <authorList>
            <person name="Hosoyama A."/>
            <person name="Uohara A."/>
            <person name="Ohji S."/>
            <person name="Ichikawa N."/>
        </authorList>
    </citation>
    <scope>NUCLEOTIDE SEQUENCE [LARGE SCALE GENOMIC DNA]</scope>
    <source>
        <strain evidence="1 4">NBRC 100868</strain>
    </source>
</reference>
<proteinExistence type="predicted"/>
<dbReference type="Proteomes" id="UP000242243">
    <property type="component" value="Unassembled WGS sequence"/>
</dbReference>
<evidence type="ECO:0000313" key="3">
    <source>
        <dbReference type="Proteomes" id="UP000242243"/>
    </source>
</evidence>
<reference evidence="2 3" key="1">
    <citation type="submission" date="2016-10" db="EMBL/GenBank/DDBJ databases">
        <authorList>
            <person name="de Groot N.N."/>
        </authorList>
    </citation>
    <scope>NUCLEOTIDE SEQUENCE [LARGE SCALE GENOMIC DNA]</scope>
    <source>
        <strain evidence="2 3">DSM 17073</strain>
    </source>
</reference>
<dbReference type="RefSeq" id="WP_089830754.1">
    <property type="nucleotide sequence ID" value="NZ_BJWI01000005.1"/>
</dbReference>
<name>A0A1I5N4E6_9BACI</name>
<gene>
    <name evidence="1" type="ORF">HHA03_06070</name>
    <name evidence="2" type="ORF">SAMN05421839_10763</name>
</gene>
<dbReference type="EMBL" id="BJWI01000005">
    <property type="protein sequence ID" value="GEM01075.1"/>
    <property type="molecule type" value="Genomic_DNA"/>
</dbReference>
<protein>
    <submittedName>
        <fullName evidence="2">Uncharacterized protein</fullName>
    </submittedName>
</protein>
<evidence type="ECO:0000313" key="2">
    <source>
        <dbReference type="EMBL" id="SFP16111.1"/>
    </source>
</evidence>
<dbReference type="STRING" id="306540.SAMN05421839_10763"/>
<keyword evidence="4" id="KW-1185">Reference proteome</keyword>
<accession>A0A1I5N4E6</accession>
<dbReference type="AlphaFoldDB" id="A0A1I5N4E6"/>
<organism evidence="2 3">
    <name type="scientific">Halolactibacillus halophilus</name>
    <dbReference type="NCBI Taxonomy" id="306540"/>
    <lineage>
        <taxon>Bacteria</taxon>
        <taxon>Bacillati</taxon>
        <taxon>Bacillota</taxon>
        <taxon>Bacilli</taxon>
        <taxon>Bacillales</taxon>
        <taxon>Bacillaceae</taxon>
        <taxon>Halolactibacillus</taxon>
    </lineage>
</organism>